<evidence type="ECO:0000256" key="5">
    <source>
        <dbReference type="SAM" id="Phobius"/>
    </source>
</evidence>
<dbReference type="GeneID" id="31007243"/>
<dbReference type="EMBL" id="LFMY01000012">
    <property type="protein sequence ID" value="OKL57135.1"/>
    <property type="molecule type" value="Genomic_DNA"/>
</dbReference>
<accession>A0A225ARR0</accession>
<feature type="transmembrane region" description="Helical" evidence="5">
    <location>
        <begin position="110"/>
        <end position="132"/>
    </location>
</feature>
<protein>
    <recommendedName>
        <fullName evidence="7">EXPERA domain-containing protein</fullName>
    </recommendedName>
</protein>
<dbReference type="Pfam" id="PF05241">
    <property type="entry name" value="EBP"/>
    <property type="match status" value="1"/>
</dbReference>
<evidence type="ECO:0000256" key="4">
    <source>
        <dbReference type="ARBA" id="ARBA00023136"/>
    </source>
</evidence>
<keyword evidence="3 5" id="KW-1133">Transmembrane helix</keyword>
<keyword evidence="6" id="KW-0732">Signal</keyword>
<feature type="domain" description="EXPERA" evidence="7">
    <location>
        <begin position="77"/>
        <end position="130"/>
    </location>
</feature>
<keyword evidence="4 5" id="KW-0472">Membrane</keyword>
<organism evidence="8 9">
    <name type="scientific">Talaromyces atroroseus</name>
    <dbReference type="NCBI Taxonomy" id="1441469"/>
    <lineage>
        <taxon>Eukaryota</taxon>
        <taxon>Fungi</taxon>
        <taxon>Dikarya</taxon>
        <taxon>Ascomycota</taxon>
        <taxon>Pezizomycotina</taxon>
        <taxon>Eurotiomycetes</taxon>
        <taxon>Eurotiomycetidae</taxon>
        <taxon>Eurotiales</taxon>
        <taxon>Trichocomaceae</taxon>
        <taxon>Talaromyces</taxon>
        <taxon>Talaromyces sect. Trachyspermi</taxon>
    </lineage>
</organism>
<dbReference type="InterPro" id="IPR033118">
    <property type="entry name" value="EXPERA"/>
</dbReference>
<evidence type="ECO:0000313" key="9">
    <source>
        <dbReference type="Proteomes" id="UP000214365"/>
    </source>
</evidence>
<comment type="subcellular location">
    <subcellularLocation>
        <location evidence="1">Membrane</location>
        <topology evidence="1">Multi-pass membrane protein</topology>
    </subcellularLocation>
</comment>
<dbReference type="AlphaFoldDB" id="A0A225ARR0"/>
<feature type="signal peptide" evidence="6">
    <location>
        <begin position="1"/>
        <end position="21"/>
    </location>
</feature>
<comment type="caution">
    <text evidence="8">The sequence shown here is derived from an EMBL/GenBank/DDBJ whole genome shotgun (WGS) entry which is preliminary data.</text>
</comment>
<keyword evidence="2 5" id="KW-0812">Transmembrane</keyword>
<dbReference type="Proteomes" id="UP000214365">
    <property type="component" value="Unassembled WGS sequence"/>
</dbReference>
<evidence type="ECO:0000259" key="7">
    <source>
        <dbReference type="Pfam" id="PF05241"/>
    </source>
</evidence>
<keyword evidence="9" id="KW-1185">Reference proteome</keyword>
<feature type="transmembrane region" description="Helical" evidence="5">
    <location>
        <begin position="75"/>
        <end position="98"/>
    </location>
</feature>
<proteinExistence type="predicted"/>
<gene>
    <name evidence="8" type="ORF">UA08_07487</name>
</gene>
<reference evidence="8 9" key="1">
    <citation type="submission" date="2015-06" db="EMBL/GenBank/DDBJ databases">
        <title>Talaromyces atroroseus IBT 11181 draft genome.</title>
        <authorList>
            <person name="Rasmussen K.B."/>
            <person name="Rasmussen S."/>
            <person name="Petersen B."/>
            <person name="Sicheritz-Ponten T."/>
            <person name="Mortensen U.H."/>
            <person name="Thrane U."/>
        </authorList>
    </citation>
    <scope>NUCLEOTIDE SEQUENCE [LARGE SCALE GENOMIC DNA]</scope>
    <source>
        <strain evidence="8 9">IBT 11181</strain>
    </source>
</reference>
<evidence type="ECO:0000313" key="8">
    <source>
        <dbReference type="EMBL" id="OKL57135.1"/>
    </source>
</evidence>
<evidence type="ECO:0000256" key="1">
    <source>
        <dbReference type="ARBA" id="ARBA00004141"/>
    </source>
</evidence>
<dbReference type="RefSeq" id="XP_020117256.1">
    <property type="nucleotide sequence ID" value="XM_020262386.1"/>
</dbReference>
<sequence length="150" mass="17542">MNKTNLTILIFFTLHTFFVTCIDCLDLWPTWLVESSPYYTPWFTLGRTLRQFYLDTYQDKFLTEPPGWFVAYDPLLPLGVIPWAVQTFVTTLLCVLELWSWEDRTVEVKWGLTGCYGPYLLISAWLFVVMSARVKDALVLQRRVGKVKGE</sequence>
<evidence type="ECO:0000256" key="6">
    <source>
        <dbReference type="SAM" id="SignalP"/>
    </source>
</evidence>
<dbReference type="GO" id="GO:0016020">
    <property type="term" value="C:membrane"/>
    <property type="evidence" value="ECO:0007669"/>
    <property type="project" value="UniProtKB-SubCell"/>
</dbReference>
<name>A0A225ARR0_TALAT</name>
<evidence type="ECO:0000256" key="2">
    <source>
        <dbReference type="ARBA" id="ARBA00022692"/>
    </source>
</evidence>
<feature type="chain" id="PRO_5012533448" description="EXPERA domain-containing protein" evidence="6">
    <location>
        <begin position="22"/>
        <end position="150"/>
    </location>
</feature>
<dbReference type="OrthoDB" id="433124at2759"/>
<evidence type="ECO:0000256" key="3">
    <source>
        <dbReference type="ARBA" id="ARBA00022989"/>
    </source>
</evidence>
<dbReference type="STRING" id="1441469.A0A225ARR0"/>